<evidence type="ECO:0000256" key="5">
    <source>
        <dbReference type="ARBA" id="ARBA00023235"/>
    </source>
</evidence>
<feature type="binding site" evidence="8">
    <location>
        <position position="249"/>
    </location>
    <ligand>
        <name>Mg(2+)</name>
        <dbReference type="ChEBI" id="CHEBI:18420"/>
    </ligand>
</feature>
<evidence type="ECO:0000256" key="1">
    <source>
        <dbReference type="ARBA" id="ARBA00010231"/>
    </source>
</evidence>
<keyword evidence="5 8" id="KW-0413">Isomerase</keyword>
<feature type="binding site" evidence="8">
    <location>
        <position position="247"/>
    </location>
    <ligand>
        <name>Mg(2+)</name>
        <dbReference type="ChEBI" id="CHEBI:18420"/>
    </ligand>
</feature>
<dbReference type="HAMAP" id="MF_01554_B">
    <property type="entry name" value="GlmM_B"/>
    <property type="match status" value="1"/>
</dbReference>
<dbReference type="Gene3D" id="3.30.310.50">
    <property type="entry name" value="Alpha-D-phosphohexomutase, C-terminal domain"/>
    <property type="match status" value="1"/>
</dbReference>
<dbReference type="GO" id="GO:0004615">
    <property type="term" value="F:phosphomannomutase activity"/>
    <property type="evidence" value="ECO:0007669"/>
    <property type="project" value="TreeGrafter"/>
</dbReference>
<dbReference type="CDD" id="cd05802">
    <property type="entry name" value="GlmM"/>
    <property type="match status" value="1"/>
</dbReference>
<dbReference type="InterPro" id="IPR005843">
    <property type="entry name" value="A-D-PHexomutase_C"/>
</dbReference>
<keyword evidence="14" id="KW-1185">Reference proteome</keyword>
<reference evidence="13" key="1">
    <citation type="submission" date="2020-09" db="EMBL/GenBank/DDBJ databases">
        <title>Pelobacter alkaliphilus sp. nov., a novel anaerobic arsenate-reducing bacterium from terrestrial mud volcano.</title>
        <authorList>
            <person name="Khomyakova M.A."/>
            <person name="Merkel A.Y."/>
            <person name="Slobodkin A.I."/>
        </authorList>
    </citation>
    <scope>NUCLEOTIDE SEQUENCE</scope>
    <source>
        <strain evidence="13">M08fum</strain>
    </source>
</reference>
<dbReference type="SUPFAM" id="SSF55957">
    <property type="entry name" value="Phosphoglucomutase, C-terminal domain"/>
    <property type="match status" value="1"/>
</dbReference>
<dbReference type="NCBIfam" id="TIGR01455">
    <property type="entry name" value="glmM"/>
    <property type="match status" value="1"/>
</dbReference>
<dbReference type="Gene3D" id="3.40.120.10">
    <property type="entry name" value="Alpha-D-Glucose-1,6-Bisphosphate, subunit A, domain 3"/>
    <property type="match status" value="3"/>
</dbReference>
<dbReference type="Pfam" id="PF02878">
    <property type="entry name" value="PGM_PMM_I"/>
    <property type="match status" value="1"/>
</dbReference>
<dbReference type="InterPro" id="IPR006352">
    <property type="entry name" value="GlmM_bact"/>
</dbReference>
<feature type="domain" description="Alpha-D-phosphohexomutase alpha/beta/alpha" evidence="10">
    <location>
        <begin position="4"/>
        <end position="135"/>
    </location>
</feature>
<evidence type="ECO:0000259" key="11">
    <source>
        <dbReference type="Pfam" id="PF02879"/>
    </source>
</evidence>
<dbReference type="InterPro" id="IPR050060">
    <property type="entry name" value="Phosphoglucosamine_mutase"/>
</dbReference>
<evidence type="ECO:0000313" key="13">
    <source>
        <dbReference type="EMBL" id="MBD1399777.1"/>
    </source>
</evidence>
<dbReference type="GO" id="GO:0008966">
    <property type="term" value="F:phosphoglucosamine mutase activity"/>
    <property type="evidence" value="ECO:0007669"/>
    <property type="project" value="UniProtKB-UniRule"/>
</dbReference>
<protein>
    <recommendedName>
        <fullName evidence="7 8">Phosphoglucosamine mutase</fullName>
        <ecNumber evidence="6 8">5.4.2.10</ecNumber>
    </recommendedName>
</protein>
<name>A0A8J6QX26_9BACT</name>
<dbReference type="InterPro" id="IPR005841">
    <property type="entry name" value="Alpha-D-phosphohexomutase_SF"/>
</dbReference>
<dbReference type="InterPro" id="IPR005844">
    <property type="entry name" value="A-D-PHexomutase_a/b/a-I"/>
</dbReference>
<gene>
    <name evidence="8" type="primary">glmM</name>
    <name evidence="13" type="ORF">ICT70_03745</name>
</gene>
<dbReference type="PRINTS" id="PR00509">
    <property type="entry name" value="PGMPMM"/>
</dbReference>
<proteinExistence type="inferred from homology"/>
<evidence type="ECO:0000256" key="4">
    <source>
        <dbReference type="ARBA" id="ARBA00022842"/>
    </source>
</evidence>
<feature type="modified residue" description="Phosphoserine" evidence="8">
    <location>
        <position position="103"/>
    </location>
</feature>
<dbReference type="PANTHER" id="PTHR42946">
    <property type="entry name" value="PHOSPHOHEXOSE MUTASE"/>
    <property type="match status" value="1"/>
</dbReference>
<feature type="active site" description="Phosphoserine intermediate" evidence="8">
    <location>
        <position position="103"/>
    </location>
</feature>
<dbReference type="AlphaFoldDB" id="A0A8J6QX26"/>
<dbReference type="Proteomes" id="UP000632828">
    <property type="component" value="Unassembled WGS sequence"/>
</dbReference>
<dbReference type="NCBIfam" id="NF008139">
    <property type="entry name" value="PRK10887.1"/>
    <property type="match status" value="1"/>
</dbReference>
<evidence type="ECO:0000313" key="14">
    <source>
        <dbReference type="Proteomes" id="UP000632828"/>
    </source>
</evidence>
<keyword evidence="4 8" id="KW-0460">Magnesium</keyword>
<feature type="binding site" evidence="8">
    <location>
        <position position="245"/>
    </location>
    <ligand>
        <name>Mg(2+)</name>
        <dbReference type="ChEBI" id="CHEBI:18420"/>
    </ligand>
</feature>
<dbReference type="EC" id="5.4.2.10" evidence="6 8"/>
<comment type="PTM">
    <text evidence="8">Activated by phosphorylation.</text>
</comment>
<evidence type="ECO:0000256" key="6">
    <source>
        <dbReference type="ARBA" id="ARBA00066330"/>
    </source>
</evidence>
<evidence type="ECO:0000259" key="12">
    <source>
        <dbReference type="Pfam" id="PF02880"/>
    </source>
</evidence>
<dbReference type="GO" id="GO:0005975">
    <property type="term" value="P:carbohydrate metabolic process"/>
    <property type="evidence" value="ECO:0007669"/>
    <property type="project" value="InterPro"/>
</dbReference>
<dbReference type="InterPro" id="IPR036900">
    <property type="entry name" value="A-D-PHexomutase_C_sf"/>
</dbReference>
<dbReference type="PANTHER" id="PTHR42946:SF1">
    <property type="entry name" value="PHOSPHOGLUCOMUTASE (ALPHA-D-GLUCOSE-1,6-BISPHOSPHATE-DEPENDENT)"/>
    <property type="match status" value="1"/>
</dbReference>
<keyword evidence="3 8" id="KW-0479">Metal-binding</keyword>
<accession>A0A8J6QX26</accession>
<dbReference type="FunFam" id="3.30.310.50:FF:000001">
    <property type="entry name" value="Phosphoglucosamine mutase"/>
    <property type="match status" value="1"/>
</dbReference>
<feature type="domain" description="Alpha-D-phosphohexomutase alpha/beta/alpha" evidence="11">
    <location>
        <begin position="162"/>
        <end position="258"/>
    </location>
</feature>
<evidence type="ECO:0000256" key="7">
    <source>
        <dbReference type="ARBA" id="ARBA00068193"/>
    </source>
</evidence>
<dbReference type="InterPro" id="IPR016055">
    <property type="entry name" value="A-D-PHexomutase_a/b/a-I/II/III"/>
</dbReference>
<dbReference type="Pfam" id="PF02880">
    <property type="entry name" value="PGM_PMM_III"/>
    <property type="match status" value="1"/>
</dbReference>
<comment type="function">
    <text evidence="8">Catalyzes the conversion of glucosamine-6-phosphate to glucosamine-1-phosphate.</text>
</comment>
<dbReference type="GO" id="GO:0006048">
    <property type="term" value="P:UDP-N-acetylglucosamine biosynthetic process"/>
    <property type="evidence" value="ECO:0007669"/>
    <property type="project" value="TreeGrafter"/>
</dbReference>
<comment type="cofactor">
    <cofactor evidence="8">
        <name>Mg(2+)</name>
        <dbReference type="ChEBI" id="CHEBI:18420"/>
    </cofactor>
    <text evidence="8">Binds 1 Mg(2+) ion per subunit.</text>
</comment>
<feature type="domain" description="Alpha-D-phosphohexomutase alpha/beta/alpha" evidence="12">
    <location>
        <begin position="262"/>
        <end position="371"/>
    </location>
</feature>
<sequence>MEKKLFGTDGVRGVANIDPMTAEMAMQLGRAVAYVFKQDAGRRHRIIIGKDTRLSGYMLENAMVAGICSMGVDVLVVGPLPTPGIAFITSSMRADAGVVISASHNLYQDNGIKFFSGNGFKLPDDMEIQIEDLIINHRIDALRPIAEDVGKAFRIDDAIGRYVVFLKNSFPRDLDLQGLRIVLDCAHGAGYRVAPAVLTELGAEVIAIGVDPNGLNINDGCGSMHPEVMAAKVKEYRADLGIALDGDADRVIFVDEQGQEVDGDHILALCATELMKTGSLKKKTVVATVMSNMGLEIAIKQAGGKVVRTAVGDRYVVEEMIRGGYNLGGEQSGHMIFLDHNTTGDGVLSALQVLAIMQRSGKPLSELASVMTSLPQVLVNVKVRKKAVLGKIAPIKAAMDAIEQEVNGKGRLLVRYSGTEPLLRIMVEGENQERINQLAEELAAVVREHLGV</sequence>
<dbReference type="Pfam" id="PF00408">
    <property type="entry name" value="PGM_PMM_IV"/>
    <property type="match status" value="1"/>
</dbReference>
<keyword evidence="2 8" id="KW-0597">Phosphoprotein</keyword>
<feature type="binding site" description="via phosphate group" evidence="8">
    <location>
        <position position="103"/>
    </location>
    <ligand>
        <name>Mg(2+)</name>
        <dbReference type="ChEBI" id="CHEBI:18420"/>
    </ligand>
</feature>
<dbReference type="FunFam" id="3.40.120.10:FF:000001">
    <property type="entry name" value="Phosphoglucosamine mutase"/>
    <property type="match status" value="1"/>
</dbReference>
<dbReference type="GO" id="GO:0009252">
    <property type="term" value="P:peptidoglycan biosynthetic process"/>
    <property type="evidence" value="ECO:0007669"/>
    <property type="project" value="UniProtKB-ARBA"/>
</dbReference>
<evidence type="ECO:0000259" key="9">
    <source>
        <dbReference type="Pfam" id="PF00408"/>
    </source>
</evidence>
<dbReference type="Pfam" id="PF02879">
    <property type="entry name" value="PGM_PMM_II"/>
    <property type="match status" value="1"/>
</dbReference>
<evidence type="ECO:0000256" key="2">
    <source>
        <dbReference type="ARBA" id="ARBA00022553"/>
    </source>
</evidence>
<dbReference type="InterPro" id="IPR005845">
    <property type="entry name" value="A-D-PHexomutase_a/b/a-II"/>
</dbReference>
<dbReference type="GO" id="GO:0000287">
    <property type="term" value="F:magnesium ion binding"/>
    <property type="evidence" value="ECO:0007669"/>
    <property type="project" value="UniProtKB-UniRule"/>
</dbReference>
<dbReference type="RefSeq" id="WP_191154047.1">
    <property type="nucleotide sequence ID" value="NZ_JACWUN010000003.1"/>
</dbReference>
<dbReference type="InterPro" id="IPR005846">
    <property type="entry name" value="A-D-PHexomutase_a/b/a-III"/>
</dbReference>
<comment type="similarity">
    <text evidence="1 8">Belongs to the phosphohexose mutase family.</text>
</comment>
<dbReference type="SUPFAM" id="SSF53738">
    <property type="entry name" value="Phosphoglucomutase, first 3 domains"/>
    <property type="match status" value="3"/>
</dbReference>
<dbReference type="FunFam" id="3.40.120.10:FF:000002">
    <property type="entry name" value="Phosphoglucosamine mutase"/>
    <property type="match status" value="1"/>
</dbReference>
<evidence type="ECO:0000256" key="8">
    <source>
        <dbReference type="HAMAP-Rule" id="MF_01554"/>
    </source>
</evidence>
<dbReference type="GO" id="GO:0005829">
    <property type="term" value="C:cytosol"/>
    <property type="evidence" value="ECO:0007669"/>
    <property type="project" value="TreeGrafter"/>
</dbReference>
<comment type="catalytic activity">
    <reaction evidence="8">
        <text>alpha-D-glucosamine 1-phosphate = D-glucosamine 6-phosphate</text>
        <dbReference type="Rhea" id="RHEA:23424"/>
        <dbReference type="ChEBI" id="CHEBI:58516"/>
        <dbReference type="ChEBI" id="CHEBI:58725"/>
        <dbReference type="EC" id="5.4.2.10"/>
    </reaction>
</comment>
<dbReference type="EMBL" id="JACWUN010000003">
    <property type="protein sequence ID" value="MBD1399777.1"/>
    <property type="molecule type" value="Genomic_DNA"/>
</dbReference>
<evidence type="ECO:0000256" key="3">
    <source>
        <dbReference type="ARBA" id="ARBA00022723"/>
    </source>
</evidence>
<comment type="caution">
    <text evidence="13">The sequence shown here is derived from an EMBL/GenBank/DDBJ whole genome shotgun (WGS) entry which is preliminary data.</text>
</comment>
<feature type="domain" description="Alpha-D-phosphohexomutase C-terminal" evidence="9">
    <location>
        <begin position="378"/>
        <end position="444"/>
    </location>
</feature>
<evidence type="ECO:0000259" key="10">
    <source>
        <dbReference type="Pfam" id="PF02878"/>
    </source>
</evidence>
<organism evidence="13 14">
    <name type="scientific">Pelovirga terrestris</name>
    <dbReference type="NCBI Taxonomy" id="2771352"/>
    <lineage>
        <taxon>Bacteria</taxon>
        <taxon>Pseudomonadati</taxon>
        <taxon>Thermodesulfobacteriota</taxon>
        <taxon>Desulfuromonadia</taxon>
        <taxon>Geobacterales</taxon>
        <taxon>Geobacteraceae</taxon>
        <taxon>Pelovirga</taxon>
    </lineage>
</organism>